<accession>A0A3P3XGW5</accession>
<dbReference type="GO" id="GO:0003700">
    <property type="term" value="F:DNA-binding transcription factor activity"/>
    <property type="evidence" value="ECO:0007669"/>
    <property type="project" value="InterPro"/>
</dbReference>
<dbReference type="InterPro" id="IPR001034">
    <property type="entry name" value="DeoR_HTH"/>
</dbReference>
<protein>
    <submittedName>
        <fullName evidence="4">Transcriptional regulator, DeoR family</fullName>
    </submittedName>
</protein>
<name>A0A3P3XGW5_9SPIR</name>
<dbReference type="InterPro" id="IPR011991">
    <property type="entry name" value="ArsR-like_HTH"/>
</dbReference>
<dbReference type="SMART" id="SM00420">
    <property type="entry name" value="HTH_DEOR"/>
    <property type="match status" value="1"/>
</dbReference>
<dbReference type="SUPFAM" id="SSF100950">
    <property type="entry name" value="NagB/RpiA/CoA transferase-like"/>
    <property type="match status" value="1"/>
</dbReference>
<dbReference type="Gene3D" id="3.40.50.1360">
    <property type="match status" value="1"/>
</dbReference>
<dbReference type="InterPro" id="IPR036388">
    <property type="entry name" value="WH-like_DNA-bd_sf"/>
</dbReference>
<evidence type="ECO:0000256" key="2">
    <source>
        <dbReference type="ARBA" id="ARBA00023163"/>
    </source>
</evidence>
<dbReference type="InterPro" id="IPR014036">
    <property type="entry name" value="DeoR-like_C"/>
</dbReference>
<dbReference type="Gene3D" id="1.10.10.10">
    <property type="entry name" value="Winged helix-like DNA-binding domain superfamily/Winged helix DNA-binding domain"/>
    <property type="match status" value="1"/>
</dbReference>
<sequence length="251" mass="27298">MLYDLSDRERAILELLADRSYLSVSEFSSILGVSEVTIRGDLSALEEKGYLLRSRGGAIPAIHRNIIERQKLHVAEKQKIARKAAELVHDGDRIMIEAGTTTALITRYLVGKQDVQIVTNSMLAFSYARVNPQINLILTGGSFRRETESLVGPVAVQSLGSFNARLAFVGTDGFSLARGMTTQLTEGAEIVRAMSKRAEITWLIADSSKFDKIGFVSVLPLQAVHGIITDAGLSQEAVQALQAEGLEILLA</sequence>
<dbReference type="Pfam" id="PF08220">
    <property type="entry name" value="HTH_DeoR"/>
    <property type="match status" value="1"/>
</dbReference>
<dbReference type="InterPro" id="IPR036390">
    <property type="entry name" value="WH_DNA-bd_sf"/>
</dbReference>
<evidence type="ECO:0000313" key="4">
    <source>
        <dbReference type="EMBL" id="SLM10694.1"/>
    </source>
</evidence>
<feature type="domain" description="HTH deoR-type" evidence="3">
    <location>
        <begin position="5"/>
        <end position="60"/>
    </location>
</feature>
<dbReference type="InterPro" id="IPR037171">
    <property type="entry name" value="NagB/RpiA_transferase-like"/>
</dbReference>
<dbReference type="SUPFAM" id="SSF46785">
    <property type="entry name" value="Winged helix' DNA-binding domain"/>
    <property type="match status" value="1"/>
</dbReference>
<keyword evidence="1" id="KW-0805">Transcription regulation</keyword>
<dbReference type="InterPro" id="IPR050313">
    <property type="entry name" value="Carb_Metab_HTH_regulators"/>
</dbReference>
<dbReference type="Pfam" id="PF00455">
    <property type="entry name" value="DeoRC"/>
    <property type="match status" value="1"/>
</dbReference>
<dbReference type="PANTHER" id="PTHR30363:SF44">
    <property type="entry name" value="AGA OPERON TRANSCRIPTIONAL REPRESSOR-RELATED"/>
    <property type="match status" value="1"/>
</dbReference>
<dbReference type="PANTHER" id="PTHR30363">
    <property type="entry name" value="HTH-TYPE TRANSCRIPTIONAL REGULATOR SRLR-RELATED"/>
    <property type="match status" value="1"/>
</dbReference>
<proteinExistence type="predicted"/>
<gene>
    <name evidence="4" type="ORF">SPIROBIBN47_150090</name>
</gene>
<reference evidence="4" key="1">
    <citation type="submission" date="2017-02" db="EMBL/GenBank/DDBJ databases">
        <authorList>
            <person name="Regsiter A."/>
            <person name="William W."/>
        </authorList>
    </citation>
    <scope>NUCLEOTIDE SEQUENCE</scope>
    <source>
        <strain evidence="4">Bib</strain>
    </source>
</reference>
<dbReference type="PROSITE" id="PS51000">
    <property type="entry name" value="HTH_DEOR_2"/>
    <property type="match status" value="1"/>
</dbReference>
<dbReference type="SMART" id="SM01134">
    <property type="entry name" value="DeoRC"/>
    <property type="match status" value="1"/>
</dbReference>
<dbReference type="CDD" id="cd00090">
    <property type="entry name" value="HTH_ARSR"/>
    <property type="match status" value="1"/>
</dbReference>
<dbReference type="EMBL" id="FWDM01000007">
    <property type="protein sequence ID" value="SLM10694.1"/>
    <property type="molecule type" value="Genomic_DNA"/>
</dbReference>
<evidence type="ECO:0000259" key="3">
    <source>
        <dbReference type="PROSITE" id="PS51000"/>
    </source>
</evidence>
<evidence type="ECO:0000256" key="1">
    <source>
        <dbReference type="ARBA" id="ARBA00023015"/>
    </source>
</evidence>
<dbReference type="AlphaFoldDB" id="A0A3P3XGW5"/>
<keyword evidence="2" id="KW-0804">Transcription</keyword>
<organism evidence="4">
    <name type="scientific">uncultured spirochete</name>
    <dbReference type="NCBI Taxonomy" id="156406"/>
    <lineage>
        <taxon>Bacteria</taxon>
        <taxon>Pseudomonadati</taxon>
        <taxon>Spirochaetota</taxon>
        <taxon>Spirochaetia</taxon>
        <taxon>Spirochaetales</taxon>
        <taxon>environmental samples</taxon>
    </lineage>
</organism>